<dbReference type="InterPro" id="IPR006182">
    <property type="entry name" value="FliF_N_dom"/>
</dbReference>
<evidence type="ECO:0000256" key="1">
    <source>
        <dbReference type="ARBA" id="ARBA00004117"/>
    </source>
</evidence>
<keyword evidence="13" id="KW-0966">Cell projection</keyword>
<evidence type="ECO:0000256" key="8">
    <source>
        <dbReference type="ARBA" id="ARBA00023143"/>
    </source>
</evidence>
<organism evidence="13 14">
    <name type="scientific">Paraconexibacter antarcticus</name>
    <dbReference type="NCBI Taxonomy" id="2949664"/>
    <lineage>
        <taxon>Bacteria</taxon>
        <taxon>Bacillati</taxon>
        <taxon>Actinomycetota</taxon>
        <taxon>Thermoleophilia</taxon>
        <taxon>Solirubrobacterales</taxon>
        <taxon>Paraconexibacteraceae</taxon>
        <taxon>Paraconexibacter</taxon>
    </lineage>
</organism>
<keyword evidence="8 9" id="KW-0975">Bacterial flagellum</keyword>
<proteinExistence type="inferred from homology"/>
<dbReference type="InterPro" id="IPR013556">
    <property type="entry name" value="Flag_M-ring_C"/>
</dbReference>
<comment type="function">
    <text evidence="9">The M ring may be actively involved in energy transduction.</text>
</comment>
<dbReference type="Proteomes" id="UP001056035">
    <property type="component" value="Chromosome"/>
</dbReference>
<evidence type="ECO:0000313" key="13">
    <source>
        <dbReference type="EMBL" id="UTI64659.1"/>
    </source>
</evidence>
<keyword evidence="13" id="KW-0282">Flagellum</keyword>
<evidence type="ECO:0000259" key="11">
    <source>
        <dbReference type="Pfam" id="PF01514"/>
    </source>
</evidence>
<evidence type="ECO:0000256" key="3">
    <source>
        <dbReference type="ARBA" id="ARBA00007971"/>
    </source>
</evidence>
<dbReference type="InterPro" id="IPR043427">
    <property type="entry name" value="YscJ/FliF"/>
</dbReference>
<comment type="subcellular location">
    <subcellularLocation>
        <location evidence="1 9">Bacterial flagellum basal body</location>
    </subcellularLocation>
    <subcellularLocation>
        <location evidence="2">Cell membrane</location>
        <topology evidence="2">Multi-pass membrane protein</topology>
    </subcellularLocation>
</comment>
<dbReference type="RefSeq" id="WP_254571358.1">
    <property type="nucleotide sequence ID" value="NZ_CP098502.1"/>
</dbReference>
<sequence>MNLSLLTSLSPKGKGILAACAVGFIAAAIMLVKMAGSTSYTQIMAGVDPAQTGKITAALSQAGVAYELQNNGTAVAVDASQTGPANIALASAGLTGMSKQPGFELLDKQKLGASNFQQQVAYQRALEGQIANTIGQIAGVGSAQVSLTLPKDQLFTDQAQSATAAVLLGGSGDAIDPGAVRGIANLVSSSVQGLKTANVTITDAAGQMLWPLADAAGAGATSKPAAEARYNAQLQASLDAMLVSTLGPGKARVQVNSDLNVDKASQEKLQYAKVGVPLTATNDTETLTGTGGASGGAAGTATNIPSYAQTVGGAGGTGKSNYKHVTKTTTFGVDKTITRTQIAPGAVNRLNVALVLDKAAAAKLGPAGVKSLQAAVASAAGIVPARGDSLAVSQVAFAPVTTPAAPKSALPIPASMLAYVKTGLLGLAALLFLFFVSRGLRRRQSGAFTEEPAWLRQLSQPAPPMLSAGDFEEEDRLELDRFDAQEAAKKIFANDPRAIALEEIVEKEPDKIAQHLRTWITEDN</sequence>
<evidence type="ECO:0000259" key="12">
    <source>
        <dbReference type="Pfam" id="PF08345"/>
    </source>
</evidence>
<accession>A0ABY5DVU2</accession>
<gene>
    <name evidence="13" type="primary">fliF</name>
    <name evidence="13" type="ORF">NBH00_00265</name>
</gene>
<keyword evidence="6 10" id="KW-1133">Transmembrane helix</keyword>
<keyword evidence="7 10" id="KW-0472">Membrane</keyword>
<evidence type="ECO:0000256" key="2">
    <source>
        <dbReference type="ARBA" id="ARBA00004651"/>
    </source>
</evidence>
<dbReference type="PIRSF" id="PIRSF004862">
    <property type="entry name" value="FliF"/>
    <property type="match status" value="1"/>
</dbReference>
<feature type="domain" description="Flagellar M-ring C-terminal" evidence="12">
    <location>
        <begin position="242"/>
        <end position="397"/>
    </location>
</feature>
<dbReference type="Pfam" id="PF08345">
    <property type="entry name" value="YscJ_FliF_C"/>
    <property type="match status" value="1"/>
</dbReference>
<name>A0ABY5DVU2_9ACTN</name>
<feature type="domain" description="Flagellar M-ring N-terminal" evidence="11">
    <location>
        <begin position="37"/>
        <end position="209"/>
    </location>
</feature>
<evidence type="ECO:0000256" key="4">
    <source>
        <dbReference type="ARBA" id="ARBA00022475"/>
    </source>
</evidence>
<keyword evidence="14" id="KW-1185">Reference proteome</keyword>
<dbReference type="InterPro" id="IPR045851">
    <property type="entry name" value="AMP-bd_C_sf"/>
</dbReference>
<evidence type="ECO:0000256" key="5">
    <source>
        <dbReference type="ARBA" id="ARBA00022692"/>
    </source>
</evidence>
<dbReference type="NCBIfam" id="TIGR00206">
    <property type="entry name" value="fliF"/>
    <property type="match status" value="1"/>
</dbReference>
<keyword evidence="5 10" id="KW-0812">Transmembrane</keyword>
<dbReference type="PANTHER" id="PTHR30046:SF0">
    <property type="entry name" value="FLAGELLAR M-RING PROTEIN"/>
    <property type="match status" value="1"/>
</dbReference>
<dbReference type="Pfam" id="PF01514">
    <property type="entry name" value="YscJ_FliF"/>
    <property type="match status" value="1"/>
</dbReference>
<evidence type="ECO:0000313" key="14">
    <source>
        <dbReference type="Proteomes" id="UP001056035"/>
    </source>
</evidence>
<evidence type="ECO:0000256" key="10">
    <source>
        <dbReference type="SAM" id="Phobius"/>
    </source>
</evidence>
<feature type="transmembrane region" description="Helical" evidence="10">
    <location>
        <begin position="416"/>
        <end position="436"/>
    </location>
</feature>
<reference evidence="13 14" key="1">
    <citation type="submission" date="2022-06" db="EMBL/GenBank/DDBJ databases">
        <title>Paraconexibacter antarcticus.</title>
        <authorList>
            <person name="Kim C.S."/>
        </authorList>
    </citation>
    <scope>NUCLEOTIDE SEQUENCE [LARGE SCALE GENOMIC DNA]</scope>
    <source>
        <strain evidence="13 14">02-257</strain>
    </source>
</reference>
<comment type="similarity">
    <text evidence="3 9">Belongs to the FliF family.</text>
</comment>
<evidence type="ECO:0000256" key="7">
    <source>
        <dbReference type="ARBA" id="ARBA00023136"/>
    </source>
</evidence>
<evidence type="ECO:0000256" key="6">
    <source>
        <dbReference type="ARBA" id="ARBA00022989"/>
    </source>
</evidence>
<evidence type="ECO:0000256" key="9">
    <source>
        <dbReference type="PIRNR" id="PIRNR004862"/>
    </source>
</evidence>
<feature type="transmembrane region" description="Helical" evidence="10">
    <location>
        <begin position="16"/>
        <end position="36"/>
    </location>
</feature>
<dbReference type="InterPro" id="IPR000067">
    <property type="entry name" value="FlgMring_FliF"/>
</dbReference>
<keyword evidence="4" id="KW-1003">Cell membrane</keyword>
<keyword evidence="13" id="KW-0969">Cilium</keyword>
<dbReference type="PRINTS" id="PR01009">
    <property type="entry name" value="FLGMRINGFLIF"/>
</dbReference>
<dbReference type="Gene3D" id="3.30.300.30">
    <property type="match status" value="1"/>
</dbReference>
<dbReference type="EMBL" id="CP098502">
    <property type="protein sequence ID" value="UTI64659.1"/>
    <property type="molecule type" value="Genomic_DNA"/>
</dbReference>
<dbReference type="PANTHER" id="PTHR30046">
    <property type="entry name" value="FLAGELLAR M-RING PROTEIN"/>
    <property type="match status" value="1"/>
</dbReference>
<protein>
    <recommendedName>
        <fullName evidence="9">Flagellar M-ring protein</fullName>
    </recommendedName>
</protein>